<evidence type="ECO:0000313" key="4">
    <source>
        <dbReference type="Proteomes" id="UP001162834"/>
    </source>
</evidence>
<name>A0A9E6XVM5_9ACTN</name>
<evidence type="ECO:0000256" key="1">
    <source>
        <dbReference type="SAM" id="MobiDB-lite"/>
    </source>
</evidence>
<organism evidence="3 4">
    <name type="scientific">Capillimicrobium parvum</name>
    <dbReference type="NCBI Taxonomy" id="2884022"/>
    <lineage>
        <taxon>Bacteria</taxon>
        <taxon>Bacillati</taxon>
        <taxon>Actinomycetota</taxon>
        <taxon>Thermoleophilia</taxon>
        <taxon>Solirubrobacterales</taxon>
        <taxon>Capillimicrobiaceae</taxon>
        <taxon>Capillimicrobium</taxon>
    </lineage>
</organism>
<dbReference type="EMBL" id="CP087164">
    <property type="protein sequence ID" value="UGS34928.1"/>
    <property type="molecule type" value="Genomic_DNA"/>
</dbReference>
<gene>
    <name evidence="3" type="ORF">DSM104329_01310</name>
</gene>
<feature type="transmembrane region" description="Helical" evidence="2">
    <location>
        <begin position="233"/>
        <end position="253"/>
    </location>
</feature>
<reference evidence="3" key="1">
    <citation type="journal article" date="2022" name="Int. J. Syst. Evol. Microbiol.">
        <title>Pseudomonas aegrilactucae sp. nov. and Pseudomonas morbosilactucae sp. nov., pathogens causing bacterial rot of lettuce in Japan.</title>
        <authorList>
            <person name="Sawada H."/>
            <person name="Fujikawa T."/>
            <person name="Satou M."/>
        </authorList>
    </citation>
    <scope>NUCLEOTIDE SEQUENCE</scope>
    <source>
        <strain evidence="3">0166_1</strain>
    </source>
</reference>
<dbReference type="Proteomes" id="UP001162834">
    <property type="component" value="Chromosome"/>
</dbReference>
<feature type="transmembrane region" description="Helical" evidence="2">
    <location>
        <begin position="207"/>
        <end position="227"/>
    </location>
</feature>
<keyword evidence="2" id="KW-0472">Membrane</keyword>
<evidence type="ECO:0000313" key="3">
    <source>
        <dbReference type="EMBL" id="UGS34928.1"/>
    </source>
</evidence>
<feature type="compositionally biased region" description="Polar residues" evidence="1">
    <location>
        <begin position="374"/>
        <end position="383"/>
    </location>
</feature>
<keyword evidence="4" id="KW-1185">Reference proteome</keyword>
<dbReference type="KEGG" id="sbae:DSM104329_01310"/>
<evidence type="ECO:0000256" key="2">
    <source>
        <dbReference type="SAM" id="Phobius"/>
    </source>
</evidence>
<feature type="transmembrane region" description="Helical" evidence="2">
    <location>
        <begin position="324"/>
        <end position="343"/>
    </location>
</feature>
<dbReference type="AlphaFoldDB" id="A0A9E6XVM5"/>
<keyword evidence="2" id="KW-1133">Transmembrane helix</keyword>
<feature type="transmembrane region" description="Helical" evidence="2">
    <location>
        <begin position="273"/>
        <end position="304"/>
    </location>
</feature>
<keyword evidence="2" id="KW-0812">Transmembrane</keyword>
<accession>A0A9E6XVM5</accession>
<sequence>MGLSDRDELVLGLLGAPGWPTEIAEALAEDLPGLLAERVSDAVSWRIPVRTDPAVADMSHGVEAIDFARARLLRDGWDMAVCITDAPLRIGTRPVVADASATHGVALISLPALGAVQTRRRARDAVIRLVDGLAGESLELGERGPRRRARVSNRIASLAAPIRAVEPPDDDVDLRFVAAVVRGNVRLLAGMVRANRPWRLIVRLSRALAAATAAVVFALVTSDLWVLADALNWLRLLVLTVLSVGATVVWLIVSHRLWEARQGRGSRQQTVLFNAATTLTLLLGAASLYAALFALTLAAAAVVIDAGVLGEALGHDAGFGDYAALAWMASSLATIAGGLGAGLESDETVREAAYGYRVERASERDSRSIESPVGESSRQGFVA</sequence>
<feature type="region of interest" description="Disordered" evidence="1">
    <location>
        <begin position="360"/>
        <end position="383"/>
    </location>
</feature>
<protein>
    <submittedName>
        <fullName evidence="3">Uncharacterized protein</fullName>
    </submittedName>
</protein>
<proteinExistence type="predicted"/>